<dbReference type="InterPro" id="IPR002656">
    <property type="entry name" value="Acyl_transf_3_dom"/>
</dbReference>
<feature type="transmembrane region" description="Helical" evidence="1">
    <location>
        <begin position="90"/>
        <end position="107"/>
    </location>
</feature>
<feature type="transmembrane region" description="Helical" evidence="1">
    <location>
        <begin position="166"/>
        <end position="184"/>
    </location>
</feature>
<organism evidence="3 4">
    <name type="scientific">Parabacteroides johnsonii DSM 18315</name>
    <dbReference type="NCBI Taxonomy" id="537006"/>
    <lineage>
        <taxon>Bacteria</taxon>
        <taxon>Pseudomonadati</taxon>
        <taxon>Bacteroidota</taxon>
        <taxon>Bacteroidia</taxon>
        <taxon>Bacteroidales</taxon>
        <taxon>Tannerellaceae</taxon>
        <taxon>Parabacteroides</taxon>
    </lineage>
</organism>
<dbReference type="GeneID" id="93407760"/>
<accession>B7B8X6</accession>
<dbReference type="EMBL" id="ABYH01000136">
    <property type="protein sequence ID" value="EEC97120.1"/>
    <property type="molecule type" value="Genomic_DNA"/>
</dbReference>
<proteinExistence type="predicted"/>
<dbReference type="HOGENOM" id="CLU_1184136_0_0_10"/>
<dbReference type="RefSeq" id="WP_008148180.1">
    <property type="nucleotide sequence ID" value="NZ_CP102285.1"/>
</dbReference>
<comment type="caution">
    <text evidence="3">The sequence shown here is derived from an EMBL/GenBank/DDBJ whole genome shotgun (WGS) entry which is preliminary data.</text>
</comment>
<evidence type="ECO:0000259" key="2">
    <source>
        <dbReference type="Pfam" id="PF01757"/>
    </source>
</evidence>
<name>B7B8X6_9BACT</name>
<protein>
    <recommendedName>
        <fullName evidence="2">Acyltransferase 3 domain-containing protein</fullName>
    </recommendedName>
</protein>
<evidence type="ECO:0000256" key="1">
    <source>
        <dbReference type="SAM" id="Phobius"/>
    </source>
</evidence>
<keyword evidence="1" id="KW-0472">Membrane</keyword>
<feature type="domain" description="Acyltransferase 3" evidence="2">
    <location>
        <begin position="49"/>
        <end position="207"/>
    </location>
</feature>
<dbReference type="AlphaFoldDB" id="B7B8X6"/>
<evidence type="ECO:0000313" key="3">
    <source>
        <dbReference type="EMBL" id="EEC97120.1"/>
    </source>
</evidence>
<evidence type="ECO:0000313" key="4">
    <source>
        <dbReference type="Proteomes" id="UP000005510"/>
    </source>
</evidence>
<reference evidence="3 4" key="1">
    <citation type="submission" date="2008-10" db="EMBL/GenBank/DDBJ databases">
        <title>Draft genome sequence of Parabacteroides johnsonii (DSM 18315).</title>
        <authorList>
            <person name="Sudarsanam P."/>
            <person name="Ley R."/>
            <person name="Guruge J."/>
            <person name="Turnbaugh P.J."/>
            <person name="Mahowald M."/>
            <person name="Liep D."/>
            <person name="Gordon J."/>
        </authorList>
    </citation>
    <scope>NUCLEOTIDE SEQUENCE [LARGE SCALE GENOMIC DNA]</scope>
    <source>
        <strain evidence="3 4">DSM 18315</strain>
    </source>
</reference>
<dbReference type="STRING" id="537006.PRABACTJOHN_01478"/>
<dbReference type="Proteomes" id="UP000005510">
    <property type="component" value="Unassembled WGS sequence"/>
</dbReference>
<sequence>MIIILHNYIHRFSNVVLENQHIYYPERNKELINSFLEFDSGLFLDLISHYGHYGVPVFVFLSGYGLVIKYEKKEVPLKFREFMKRHAGKLWLLLLPLLIPHFLILGIKDPSYFQEHWFDLALMTGFAGNLHPEPYIFHGPWWFFSLIVQLYIIYYAFVYHRNIRPLVLLTVACIMVQATAIGIIRNTDLLEYFRFNFIGSVLPFALGTHSCTETLFPDGKYGGSCLYSFYCMLL</sequence>
<reference evidence="3 4" key="2">
    <citation type="submission" date="2008-10" db="EMBL/GenBank/DDBJ databases">
        <authorList>
            <person name="Fulton L."/>
            <person name="Clifton S."/>
            <person name="Fulton B."/>
            <person name="Xu J."/>
            <person name="Minx P."/>
            <person name="Pepin K.H."/>
            <person name="Johnson M."/>
            <person name="Bhonagiri V."/>
            <person name="Nash W.E."/>
            <person name="Mardis E.R."/>
            <person name="Wilson R.K."/>
        </authorList>
    </citation>
    <scope>NUCLEOTIDE SEQUENCE [LARGE SCALE GENOMIC DNA]</scope>
    <source>
        <strain evidence="3 4">DSM 18315</strain>
    </source>
</reference>
<dbReference type="GO" id="GO:0016747">
    <property type="term" value="F:acyltransferase activity, transferring groups other than amino-acyl groups"/>
    <property type="evidence" value="ECO:0007669"/>
    <property type="project" value="InterPro"/>
</dbReference>
<feature type="transmembrane region" description="Helical" evidence="1">
    <location>
        <begin position="50"/>
        <end position="70"/>
    </location>
</feature>
<keyword evidence="1" id="KW-0812">Transmembrane</keyword>
<dbReference type="Pfam" id="PF01757">
    <property type="entry name" value="Acyl_transf_3"/>
    <property type="match status" value="1"/>
</dbReference>
<keyword evidence="1" id="KW-1133">Transmembrane helix</keyword>
<gene>
    <name evidence="3" type="ORF">PRABACTJOHN_01478</name>
</gene>
<feature type="transmembrane region" description="Helical" evidence="1">
    <location>
        <begin position="141"/>
        <end position="159"/>
    </location>
</feature>